<evidence type="ECO:0000256" key="2">
    <source>
        <dbReference type="ARBA" id="ARBA00022723"/>
    </source>
</evidence>
<evidence type="ECO:0000256" key="6">
    <source>
        <dbReference type="ARBA" id="ARBA00023097"/>
    </source>
</evidence>
<dbReference type="Gene3D" id="3.40.605.10">
    <property type="entry name" value="Aldehyde Dehydrogenase, Chain A, domain 1"/>
    <property type="match status" value="1"/>
</dbReference>
<dbReference type="FunFam" id="3.40.309.10:FF:000012">
    <property type="entry name" value="Betaine aldehyde dehydrogenase"/>
    <property type="match status" value="1"/>
</dbReference>
<organism evidence="10 11">
    <name type="scientific">Xaviernesmea oryzae</name>
    <dbReference type="NCBI Taxonomy" id="464029"/>
    <lineage>
        <taxon>Bacteria</taxon>
        <taxon>Pseudomonadati</taxon>
        <taxon>Pseudomonadota</taxon>
        <taxon>Alphaproteobacteria</taxon>
        <taxon>Hyphomicrobiales</taxon>
        <taxon>Rhizobiaceae</taxon>
        <taxon>Rhizobium/Agrobacterium group</taxon>
        <taxon>Xaviernesmea</taxon>
    </lineage>
</organism>
<dbReference type="Proteomes" id="UP000192903">
    <property type="component" value="Unassembled WGS sequence"/>
</dbReference>
<dbReference type="GO" id="GO:0016620">
    <property type="term" value="F:oxidoreductase activity, acting on the aldehyde or oxo group of donors, NAD or NADP as acceptor"/>
    <property type="evidence" value="ECO:0007669"/>
    <property type="project" value="InterPro"/>
</dbReference>
<dbReference type="PANTHER" id="PTHR11699">
    <property type="entry name" value="ALDEHYDE DEHYDROGENASE-RELATED"/>
    <property type="match status" value="1"/>
</dbReference>
<evidence type="ECO:0000256" key="4">
    <source>
        <dbReference type="ARBA" id="ARBA00022958"/>
    </source>
</evidence>
<evidence type="ECO:0000313" key="11">
    <source>
        <dbReference type="Proteomes" id="UP000192903"/>
    </source>
</evidence>
<dbReference type="InterPro" id="IPR016161">
    <property type="entry name" value="Ald_DH/histidinol_DH"/>
</dbReference>
<protein>
    <submittedName>
        <fullName evidence="10">Acyl-CoA reductase</fullName>
    </submittedName>
</protein>
<keyword evidence="3" id="KW-0521">NADP</keyword>
<evidence type="ECO:0000256" key="8">
    <source>
        <dbReference type="RuleBase" id="RU003345"/>
    </source>
</evidence>
<evidence type="ECO:0000259" key="9">
    <source>
        <dbReference type="Pfam" id="PF00171"/>
    </source>
</evidence>
<keyword evidence="6" id="KW-0558">Oxidation</keyword>
<dbReference type="STRING" id="464029.SAMN02982989_5380"/>
<dbReference type="InterPro" id="IPR029510">
    <property type="entry name" value="Ald_DH_CS_GLU"/>
</dbReference>
<evidence type="ECO:0000256" key="5">
    <source>
        <dbReference type="ARBA" id="ARBA00023002"/>
    </source>
</evidence>
<keyword evidence="5 8" id="KW-0560">Oxidoreductase</keyword>
<evidence type="ECO:0000256" key="7">
    <source>
        <dbReference type="PROSITE-ProRule" id="PRU10007"/>
    </source>
</evidence>
<dbReference type="InterPro" id="IPR016163">
    <property type="entry name" value="Ald_DH_C"/>
</dbReference>
<dbReference type="Pfam" id="PF00171">
    <property type="entry name" value="Aldedh"/>
    <property type="match status" value="1"/>
</dbReference>
<feature type="domain" description="Aldehyde dehydrogenase" evidence="9">
    <location>
        <begin position="17"/>
        <end position="482"/>
    </location>
</feature>
<feature type="active site" evidence="7">
    <location>
        <position position="255"/>
    </location>
</feature>
<reference evidence="11" key="1">
    <citation type="submission" date="2017-04" db="EMBL/GenBank/DDBJ databases">
        <authorList>
            <person name="Varghese N."/>
            <person name="Submissions S."/>
        </authorList>
    </citation>
    <scope>NUCLEOTIDE SEQUENCE [LARGE SCALE GENOMIC DNA]</scope>
    <source>
        <strain evidence="11">B4P</strain>
    </source>
</reference>
<keyword evidence="4" id="KW-0630">Potassium</keyword>
<proteinExistence type="inferred from homology"/>
<accession>A0A1X7DCJ3</accession>
<keyword evidence="2" id="KW-0479">Metal-binding</keyword>
<dbReference type="InterPro" id="IPR015590">
    <property type="entry name" value="Aldehyde_DH_dom"/>
</dbReference>
<dbReference type="InterPro" id="IPR016160">
    <property type="entry name" value="Ald_DH_CS_CYS"/>
</dbReference>
<dbReference type="AlphaFoldDB" id="A0A1X7DCJ3"/>
<evidence type="ECO:0000256" key="1">
    <source>
        <dbReference type="ARBA" id="ARBA00009986"/>
    </source>
</evidence>
<sequence>MKEKSMREYAHFIANHWHRPASRQTVDRSNPANDALVARYAQGGQADMDIAVAAARKAFDEGPWPRMPAQERADILYRIADLITANAERLIDIEIEEVGKARRFVKGDVGAASAFFRHAAGMAAQSHGEAYSNLPAQKTGLVLRQPVGVVGVIVPWNFPIEIFAKKVPFALASGCTVVVKPSEMTSGSALEVARLAASAGLPPGVLNIVTGRGSEAGEALTTHPGIDMISFTGSTTVGQHIIRRSADTVKRVTVELGGKSANIVCADADLDSALEGTLQAIFAFQGQCCVAGSRLLVADGIAEVFLKRLIARAEALTIGDPQLAATDLGAMISAAHTQKVLGYIERAKRDGHRLIAGGDRITPGAGLSDNFVSPTIFADVQPDHALFAEEIFGPVLSVTRFRTSEEAIALANQTQYGLANTIWTTNLATAMTASRQLKSGLVWVNTTLDGAPQLPFGGVKASGFGRELGNAGYDDFTDVKTVILSTAPYLSSFSAPT</sequence>
<dbReference type="Gene3D" id="3.40.309.10">
    <property type="entry name" value="Aldehyde Dehydrogenase, Chain A, domain 2"/>
    <property type="match status" value="1"/>
</dbReference>
<comment type="similarity">
    <text evidence="1 8">Belongs to the aldehyde dehydrogenase family.</text>
</comment>
<gene>
    <name evidence="10" type="ORF">SAMN02982989_5380</name>
</gene>
<name>A0A1X7DCJ3_9HYPH</name>
<evidence type="ECO:0000313" key="10">
    <source>
        <dbReference type="EMBL" id="SMF12915.1"/>
    </source>
</evidence>
<dbReference type="GO" id="GO:0046872">
    <property type="term" value="F:metal ion binding"/>
    <property type="evidence" value="ECO:0007669"/>
    <property type="project" value="UniProtKB-KW"/>
</dbReference>
<dbReference type="EMBL" id="FXAF01000002">
    <property type="protein sequence ID" value="SMF12915.1"/>
    <property type="molecule type" value="Genomic_DNA"/>
</dbReference>
<evidence type="ECO:0000256" key="3">
    <source>
        <dbReference type="ARBA" id="ARBA00022857"/>
    </source>
</evidence>
<dbReference type="SUPFAM" id="SSF53720">
    <property type="entry name" value="ALDH-like"/>
    <property type="match status" value="1"/>
</dbReference>
<dbReference type="FunFam" id="3.40.605.10:FF:000007">
    <property type="entry name" value="NAD/NADP-dependent betaine aldehyde dehydrogenase"/>
    <property type="match status" value="1"/>
</dbReference>
<dbReference type="InterPro" id="IPR016162">
    <property type="entry name" value="Ald_DH_N"/>
</dbReference>
<keyword evidence="11" id="KW-1185">Reference proteome</keyword>
<dbReference type="PROSITE" id="PS00687">
    <property type="entry name" value="ALDEHYDE_DEHYDR_GLU"/>
    <property type="match status" value="1"/>
</dbReference>
<dbReference type="PROSITE" id="PS00070">
    <property type="entry name" value="ALDEHYDE_DEHYDR_CYS"/>
    <property type="match status" value="1"/>
</dbReference>